<dbReference type="InterPro" id="IPR044208">
    <property type="entry name" value="FKBP19-like"/>
</dbReference>
<dbReference type="PANTHER" id="PTHR47717">
    <property type="entry name" value="PEPTIDYL-PROLYL CIS-TRANS ISOMERASE FKBP19, CHLOROPLASTIC"/>
    <property type="match status" value="1"/>
</dbReference>
<comment type="catalytic activity">
    <reaction evidence="1">
        <text>[protein]-peptidylproline (omega=180) = [protein]-peptidylproline (omega=0)</text>
        <dbReference type="Rhea" id="RHEA:16237"/>
        <dbReference type="Rhea" id="RHEA-COMP:10747"/>
        <dbReference type="Rhea" id="RHEA-COMP:10748"/>
        <dbReference type="ChEBI" id="CHEBI:83833"/>
        <dbReference type="ChEBI" id="CHEBI:83834"/>
        <dbReference type="EC" id="5.2.1.8"/>
    </reaction>
</comment>
<accession>A0ABQ7GWF3</accession>
<keyword evidence="1" id="KW-0413">Isomerase</keyword>
<dbReference type="EC" id="5.2.1.8" evidence="1"/>
<dbReference type="InterPro" id="IPR001179">
    <property type="entry name" value="PPIase_FKBP_dom"/>
</dbReference>
<evidence type="ECO:0000256" key="1">
    <source>
        <dbReference type="PROSITE-ProRule" id="PRU00277"/>
    </source>
</evidence>
<dbReference type="PANTHER" id="PTHR47717:SF1">
    <property type="entry name" value="PEPTIDYL-PROLYL CIS-TRANS ISOMERASE FKBP19, CHLOROPLASTIC"/>
    <property type="match status" value="1"/>
</dbReference>
<comment type="caution">
    <text evidence="3">The sequence shown here is derived from an EMBL/GenBank/DDBJ whole genome shotgun (WGS) entry which is preliminary data.</text>
</comment>
<dbReference type="Pfam" id="PF00254">
    <property type="entry name" value="FKBP_C"/>
    <property type="match status" value="1"/>
</dbReference>
<dbReference type="EMBL" id="MU069561">
    <property type="protein sequence ID" value="KAF5838942.1"/>
    <property type="molecule type" value="Genomic_DNA"/>
</dbReference>
<reference evidence="3" key="1">
    <citation type="submission" date="2017-08" db="EMBL/GenBank/DDBJ databases">
        <authorList>
            <person name="Polle J.E."/>
            <person name="Barry K."/>
            <person name="Cushman J."/>
            <person name="Schmutz J."/>
            <person name="Tran D."/>
            <person name="Hathwaick L.T."/>
            <person name="Yim W.C."/>
            <person name="Jenkins J."/>
            <person name="Mckie-Krisberg Z.M."/>
            <person name="Prochnik S."/>
            <person name="Lindquist E."/>
            <person name="Dockter R.B."/>
            <person name="Adam C."/>
            <person name="Molina H."/>
            <person name="Bunkerborg J."/>
            <person name="Jin E."/>
            <person name="Buchheim M."/>
            <person name="Magnuson J."/>
        </authorList>
    </citation>
    <scope>NUCLEOTIDE SEQUENCE</scope>
    <source>
        <strain evidence="3">CCAP 19/18</strain>
    </source>
</reference>
<evidence type="ECO:0000259" key="2">
    <source>
        <dbReference type="PROSITE" id="PS50059"/>
    </source>
</evidence>
<name>A0ABQ7GWF3_DUNSA</name>
<dbReference type="PROSITE" id="PS50059">
    <property type="entry name" value="FKBP_PPIASE"/>
    <property type="match status" value="1"/>
</dbReference>
<keyword evidence="4" id="KW-1185">Reference proteome</keyword>
<dbReference type="SUPFAM" id="SSF54534">
    <property type="entry name" value="FKBP-like"/>
    <property type="match status" value="1"/>
</dbReference>
<organism evidence="3 4">
    <name type="scientific">Dunaliella salina</name>
    <name type="common">Green alga</name>
    <name type="synonym">Protococcus salinus</name>
    <dbReference type="NCBI Taxonomy" id="3046"/>
    <lineage>
        <taxon>Eukaryota</taxon>
        <taxon>Viridiplantae</taxon>
        <taxon>Chlorophyta</taxon>
        <taxon>core chlorophytes</taxon>
        <taxon>Chlorophyceae</taxon>
        <taxon>CS clade</taxon>
        <taxon>Chlamydomonadales</taxon>
        <taxon>Dunaliellaceae</taxon>
        <taxon>Dunaliella</taxon>
    </lineage>
</organism>
<dbReference type="Gene3D" id="3.10.50.40">
    <property type="match status" value="1"/>
</dbReference>
<dbReference type="InterPro" id="IPR046357">
    <property type="entry name" value="PPIase_dom_sf"/>
</dbReference>
<sequence length="246" mass="27196">MMINCAPRSTAVVTRHGLHTCAPSVVVSRKKVWKVQAAPKPDVIVEENVQFACTGRRSMVCSIASVAAALPCVQPLAAQAIDIANDKYDSLPSGLKILDVKIGNGAFPEPGDVVVVHWAGYTKGYQGKRIDNTSVRDEPYTFTLGKHEAIPAFEQAVSTMRPGGIRRVEIPGEIPELSYPRDRSQRFTNELKPSSEGKIYKYRYGPQPSELGGQRSLDFVLDNPTLYDLNRTLLMDIKLLRVRKQS</sequence>
<keyword evidence="1" id="KW-0697">Rotamase</keyword>
<evidence type="ECO:0000313" key="3">
    <source>
        <dbReference type="EMBL" id="KAF5838942.1"/>
    </source>
</evidence>
<proteinExistence type="predicted"/>
<feature type="domain" description="PPIase FKBP-type" evidence="2">
    <location>
        <begin position="111"/>
        <end position="173"/>
    </location>
</feature>
<evidence type="ECO:0000313" key="4">
    <source>
        <dbReference type="Proteomes" id="UP000815325"/>
    </source>
</evidence>
<gene>
    <name evidence="3" type="ORF">DUNSADRAFT_1958</name>
</gene>
<protein>
    <recommendedName>
        <fullName evidence="1">peptidylprolyl isomerase</fullName>
        <ecNumber evidence="1">5.2.1.8</ecNumber>
    </recommendedName>
</protein>
<dbReference type="Proteomes" id="UP000815325">
    <property type="component" value="Unassembled WGS sequence"/>
</dbReference>